<proteinExistence type="inferred from homology"/>
<evidence type="ECO:0000256" key="4">
    <source>
        <dbReference type="ARBA" id="ARBA00022827"/>
    </source>
</evidence>
<feature type="chain" id="PRO_5037426555" evidence="6">
    <location>
        <begin position="32"/>
        <end position="530"/>
    </location>
</feature>
<keyword evidence="6" id="KW-0732">Signal</keyword>
<reference evidence="8" key="1">
    <citation type="submission" date="2021-01" db="EMBL/GenBank/DDBJ databases">
        <title>Whole genome shotgun sequence of Dactylosporangium siamense NBRC 106093.</title>
        <authorList>
            <person name="Komaki H."/>
            <person name="Tamura T."/>
        </authorList>
    </citation>
    <scope>NUCLEOTIDE SEQUENCE</scope>
    <source>
        <strain evidence="8">NBRC 106093</strain>
    </source>
</reference>
<sequence length="530" mass="55982">MDRRKLLAGAALSGVALGSSGLATGTSAASAAVPAPSDPPFGPATIAPGDPRYDSFRTAFNTRFVGSPGKVVVIDDPAQVATVLAGAAGRTFAVRGGGHCLENFTAAPGIDLLLDLSEMNDISYDAAMGAFAVEAGATLGEVYATLFKGWGVTLPGGSCPEVGVGGHLAGGGWGFLSRRYGLACDHLYAVEVTVLDANGRPRTVVATREPDDPNRDLWWAHTGGGGGNFGVVTRYWLRSAGPAAKDPRALLPKAPRAMRRRIRMWSWDTMTPAAFTRLLHNHADWFTRNSAPGSPAATVWGALFVGHRSSGTLGIVAGVDDDVPGATQLLDAHLSAVSAGVGLTPVLETTEQLPWLDPANWVVEPAGRQKVKNADLAKGFTDAQIAALWKHLGSTDYDNPQALLSLTGCGGEINRPAPGSTATAGRDVLLRAYFTTGNYTTPDDGNLKWIRTMYRDVFAATGGVPVPNGQTAGTYINYPDVDLADPAWNTSGVPWSTLYYRDNYARLQRVKRQYDPRNLFHHALSIEAGA</sequence>
<dbReference type="InterPro" id="IPR006311">
    <property type="entry name" value="TAT_signal"/>
</dbReference>
<dbReference type="PANTHER" id="PTHR42973">
    <property type="entry name" value="BINDING OXIDOREDUCTASE, PUTATIVE (AFU_ORTHOLOGUE AFUA_1G17690)-RELATED"/>
    <property type="match status" value="1"/>
</dbReference>
<organism evidence="8 9">
    <name type="scientific">Dactylosporangium siamense</name>
    <dbReference type="NCBI Taxonomy" id="685454"/>
    <lineage>
        <taxon>Bacteria</taxon>
        <taxon>Bacillati</taxon>
        <taxon>Actinomycetota</taxon>
        <taxon>Actinomycetes</taxon>
        <taxon>Micromonosporales</taxon>
        <taxon>Micromonosporaceae</taxon>
        <taxon>Dactylosporangium</taxon>
    </lineage>
</organism>
<dbReference type="InterPro" id="IPR012951">
    <property type="entry name" value="BBE"/>
</dbReference>
<evidence type="ECO:0000256" key="2">
    <source>
        <dbReference type="ARBA" id="ARBA00005466"/>
    </source>
</evidence>
<dbReference type="PROSITE" id="PS51387">
    <property type="entry name" value="FAD_PCMH"/>
    <property type="match status" value="1"/>
</dbReference>
<dbReference type="InterPro" id="IPR016169">
    <property type="entry name" value="FAD-bd_PCMH_sub2"/>
</dbReference>
<dbReference type="PROSITE" id="PS51318">
    <property type="entry name" value="TAT"/>
    <property type="match status" value="1"/>
</dbReference>
<name>A0A919U936_9ACTN</name>
<feature type="signal peptide" evidence="6">
    <location>
        <begin position="1"/>
        <end position="31"/>
    </location>
</feature>
<keyword evidence="9" id="KW-1185">Reference proteome</keyword>
<dbReference type="Gene3D" id="3.40.462.20">
    <property type="match status" value="1"/>
</dbReference>
<evidence type="ECO:0000256" key="1">
    <source>
        <dbReference type="ARBA" id="ARBA00001974"/>
    </source>
</evidence>
<dbReference type="RefSeq" id="WP_203848914.1">
    <property type="nucleotide sequence ID" value="NZ_BAAAVW010000017.1"/>
</dbReference>
<dbReference type="InterPro" id="IPR016166">
    <property type="entry name" value="FAD-bd_PCMH"/>
</dbReference>
<dbReference type="InterPro" id="IPR006094">
    <property type="entry name" value="Oxid_FAD_bind_N"/>
</dbReference>
<comment type="cofactor">
    <cofactor evidence="1">
        <name>FAD</name>
        <dbReference type="ChEBI" id="CHEBI:57692"/>
    </cofactor>
</comment>
<evidence type="ECO:0000313" key="9">
    <source>
        <dbReference type="Proteomes" id="UP000660611"/>
    </source>
</evidence>
<dbReference type="Gene3D" id="3.30.465.10">
    <property type="match status" value="1"/>
</dbReference>
<comment type="similarity">
    <text evidence="2">Belongs to the oxygen-dependent FAD-linked oxidoreductase family.</text>
</comment>
<feature type="domain" description="FAD-binding PCMH-type" evidence="7">
    <location>
        <begin position="64"/>
        <end position="242"/>
    </location>
</feature>
<evidence type="ECO:0000256" key="3">
    <source>
        <dbReference type="ARBA" id="ARBA00022630"/>
    </source>
</evidence>
<dbReference type="AlphaFoldDB" id="A0A919U936"/>
<dbReference type="GO" id="GO:0071949">
    <property type="term" value="F:FAD binding"/>
    <property type="evidence" value="ECO:0007669"/>
    <property type="project" value="InterPro"/>
</dbReference>
<dbReference type="Pfam" id="PF01565">
    <property type="entry name" value="FAD_binding_4"/>
    <property type="match status" value="1"/>
</dbReference>
<evidence type="ECO:0000313" key="8">
    <source>
        <dbReference type="EMBL" id="GIG47184.1"/>
    </source>
</evidence>
<evidence type="ECO:0000256" key="6">
    <source>
        <dbReference type="SAM" id="SignalP"/>
    </source>
</evidence>
<dbReference type="InterPro" id="IPR036318">
    <property type="entry name" value="FAD-bd_PCMH-like_sf"/>
</dbReference>
<protein>
    <submittedName>
        <fullName evidence="8">FAD-linked oxidase</fullName>
    </submittedName>
</protein>
<keyword evidence="4" id="KW-0274">FAD</keyword>
<dbReference type="PANTHER" id="PTHR42973:SF39">
    <property type="entry name" value="FAD-BINDING PCMH-TYPE DOMAIN-CONTAINING PROTEIN"/>
    <property type="match status" value="1"/>
</dbReference>
<keyword evidence="3" id="KW-0285">Flavoprotein</keyword>
<dbReference type="EMBL" id="BONQ01000081">
    <property type="protein sequence ID" value="GIG47184.1"/>
    <property type="molecule type" value="Genomic_DNA"/>
</dbReference>
<dbReference type="GO" id="GO:0016491">
    <property type="term" value="F:oxidoreductase activity"/>
    <property type="evidence" value="ECO:0007669"/>
    <property type="project" value="UniProtKB-KW"/>
</dbReference>
<dbReference type="InterPro" id="IPR050416">
    <property type="entry name" value="FAD-linked_Oxidoreductase"/>
</dbReference>
<accession>A0A919U936</accession>
<gene>
    <name evidence="8" type="ORF">Dsi01nite_052250</name>
</gene>
<dbReference type="Proteomes" id="UP000660611">
    <property type="component" value="Unassembled WGS sequence"/>
</dbReference>
<evidence type="ECO:0000256" key="5">
    <source>
        <dbReference type="ARBA" id="ARBA00023002"/>
    </source>
</evidence>
<keyword evidence="5" id="KW-0560">Oxidoreductase</keyword>
<comment type="caution">
    <text evidence="8">The sequence shown here is derived from an EMBL/GenBank/DDBJ whole genome shotgun (WGS) entry which is preliminary data.</text>
</comment>
<dbReference type="SUPFAM" id="SSF56176">
    <property type="entry name" value="FAD-binding/transporter-associated domain-like"/>
    <property type="match status" value="1"/>
</dbReference>
<evidence type="ECO:0000259" key="7">
    <source>
        <dbReference type="PROSITE" id="PS51387"/>
    </source>
</evidence>
<dbReference type="Pfam" id="PF08031">
    <property type="entry name" value="BBE"/>
    <property type="match status" value="1"/>
</dbReference>